<reference evidence="3" key="1">
    <citation type="journal article" date="2014" name="Science">
        <title>Ancient hybridizations among the ancestral genomes of bread wheat.</title>
        <authorList>
            <consortium name="International Wheat Genome Sequencing Consortium,"/>
            <person name="Marcussen T."/>
            <person name="Sandve S.R."/>
            <person name="Heier L."/>
            <person name="Spannagl M."/>
            <person name="Pfeifer M."/>
            <person name="Jakobsen K.S."/>
            <person name="Wulff B.B."/>
            <person name="Steuernagel B."/>
            <person name="Mayer K.F."/>
            <person name="Olsen O.A."/>
        </authorList>
    </citation>
    <scope>NUCLEOTIDE SEQUENCE [LARGE SCALE GENOMIC DNA]</scope>
    <source>
        <strain evidence="3">cv. AL8/78</strain>
    </source>
</reference>
<dbReference type="Proteomes" id="UP000015105">
    <property type="component" value="Chromosome 6D"/>
</dbReference>
<name>A0A453PL77_AEGTS</name>
<keyword evidence="1" id="KW-0732">Signal</keyword>
<dbReference type="Gramene" id="AET6Gv20770500.13">
    <property type="protein sequence ID" value="AET6Gv20770500.13"/>
    <property type="gene ID" value="AET6Gv20770500"/>
</dbReference>
<accession>A0A453PL77</accession>
<evidence type="ECO:0008006" key="4">
    <source>
        <dbReference type="Google" id="ProtNLM"/>
    </source>
</evidence>
<keyword evidence="3" id="KW-1185">Reference proteome</keyword>
<dbReference type="EnsemblPlants" id="AET6Gv20770500.13">
    <property type="protein sequence ID" value="AET6Gv20770500.13"/>
    <property type="gene ID" value="AET6Gv20770500"/>
</dbReference>
<reference evidence="2" key="5">
    <citation type="journal article" date="2021" name="G3 (Bethesda)">
        <title>Aegilops tauschii genome assembly Aet v5.0 features greater sequence contiguity and improved annotation.</title>
        <authorList>
            <person name="Wang L."/>
            <person name="Zhu T."/>
            <person name="Rodriguez J.C."/>
            <person name="Deal K.R."/>
            <person name="Dubcovsky J."/>
            <person name="McGuire P.E."/>
            <person name="Lux T."/>
            <person name="Spannagl M."/>
            <person name="Mayer K.F.X."/>
            <person name="Baldrich P."/>
            <person name="Meyers B.C."/>
            <person name="Huo N."/>
            <person name="Gu Y.Q."/>
            <person name="Zhou H."/>
            <person name="Devos K.M."/>
            <person name="Bennetzen J.L."/>
            <person name="Unver T."/>
            <person name="Budak H."/>
            <person name="Gulick P.J."/>
            <person name="Galiba G."/>
            <person name="Kalapos B."/>
            <person name="Nelson D.R."/>
            <person name="Li P."/>
            <person name="You F.M."/>
            <person name="Luo M.C."/>
            <person name="Dvorak J."/>
        </authorList>
    </citation>
    <scope>NUCLEOTIDE SEQUENCE [LARGE SCALE GENOMIC DNA]</scope>
    <source>
        <strain evidence="2">cv. AL8/78</strain>
    </source>
</reference>
<proteinExistence type="predicted"/>
<dbReference type="AlphaFoldDB" id="A0A453PL77"/>
<reference evidence="3" key="2">
    <citation type="journal article" date="2017" name="Nat. Plants">
        <title>The Aegilops tauschii genome reveals multiple impacts of transposons.</title>
        <authorList>
            <person name="Zhao G."/>
            <person name="Zou C."/>
            <person name="Li K."/>
            <person name="Wang K."/>
            <person name="Li T."/>
            <person name="Gao L."/>
            <person name="Zhang X."/>
            <person name="Wang H."/>
            <person name="Yang Z."/>
            <person name="Liu X."/>
            <person name="Jiang W."/>
            <person name="Mao L."/>
            <person name="Kong X."/>
            <person name="Jiao Y."/>
            <person name="Jia J."/>
        </authorList>
    </citation>
    <scope>NUCLEOTIDE SEQUENCE [LARGE SCALE GENOMIC DNA]</scope>
    <source>
        <strain evidence="3">cv. AL8/78</strain>
    </source>
</reference>
<evidence type="ECO:0000313" key="2">
    <source>
        <dbReference type="EnsemblPlants" id="AET6Gv20770500.13"/>
    </source>
</evidence>
<reference evidence="2" key="3">
    <citation type="journal article" date="2017" name="Nature">
        <title>Genome sequence of the progenitor of the wheat D genome Aegilops tauschii.</title>
        <authorList>
            <person name="Luo M.C."/>
            <person name="Gu Y.Q."/>
            <person name="Puiu D."/>
            <person name="Wang H."/>
            <person name="Twardziok S.O."/>
            <person name="Deal K.R."/>
            <person name="Huo N."/>
            <person name="Zhu T."/>
            <person name="Wang L."/>
            <person name="Wang Y."/>
            <person name="McGuire P.E."/>
            <person name="Liu S."/>
            <person name="Long H."/>
            <person name="Ramasamy R.K."/>
            <person name="Rodriguez J.C."/>
            <person name="Van S.L."/>
            <person name="Yuan L."/>
            <person name="Wang Z."/>
            <person name="Xia Z."/>
            <person name="Xiao L."/>
            <person name="Anderson O.D."/>
            <person name="Ouyang S."/>
            <person name="Liang Y."/>
            <person name="Zimin A.V."/>
            <person name="Pertea G."/>
            <person name="Qi P."/>
            <person name="Bennetzen J.L."/>
            <person name="Dai X."/>
            <person name="Dawson M.W."/>
            <person name="Muller H.G."/>
            <person name="Kugler K."/>
            <person name="Rivarola-Duarte L."/>
            <person name="Spannagl M."/>
            <person name="Mayer K.F.X."/>
            <person name="Lu F.H."/>
            <person name="Bevan M.W."/>
            <person name="Leroy P."/>
            <person name="Li P."/>
            <person name="You F.M."/>
            <person name="Sun Q."/>
            <person name="Liu Z."/>
            <person name="Lyons E."/>
            <person name="Wicker T."/>
            <person name="Salzberg S.L."/>
            <person name="Devos K.M."/>
            <person name="Dvorak J."/>
        </authorList>
    </citation>
    <scope>NUCLEOTIDE SEQUENCE [LARGE SCALE GENOMIC DNA]</scope>
    <source>
        <strain evidence="2">cv. AL8/78</strain>
    </source>
</reference>
<feature type="chain" id="PRO_5019369844" description="Secreted protein" evidence="1">
    <location>
        <begin position="26"/>
        <end position="81"/>
    </location>
</feature>
<evidence type="ECO:0000256" key="1">
    <source>
        <dbReference type="SAM" id="SignalP"/>
    </source>
</evidence>
<organism evidence="2 3">
    <name type="scientific">Aegilops tauschii subsp. strangulata</name>
    <name type="common">Goatgrass</name>
    <dbReference type="NCBI Taxonomy" id="200361"/>
    <lineage>
        <taxon>Eukaryota</taxon>
        <taxon>Viridiplantae</taxon>
        <taxon>Streptophyta</taxon>
        <taxon>Embryophyta</taxon>
        <taxon>Tracheophyta</taxon>
        <taxon>Spermatophyta</taxon>
        <taxon>Magnoliopsida</taxon>
        <taxon>Liliopsida</taxon>
        <taxon>Poales</taxon>
        <taxon>Poaceae</taxon>
        <taxon>BOP clade</taxon>
        <taxon>Pooideae</taxon>
        <taxon>Triticodae</taxon>
        <taxon>Triticeae</taxon>
        <taxon>Triticinae</taxon>
        <taxon>Aegilops</taxon>
    </lineage>
</organism>
<sequence>MQSRCITVRNLWMYIVWIIKQLGLAVIHRCFQVCFTASGDGSVPGNFGCVTCCYQCCFTASVYAMNSLSVALSTHCLHLAL</sequence>
<reference evidence="2" key="4">
    <citation type="submission" date="2019-03" db="UniProtKB">
        <authorList>
            <consortium name="EnsemblPlants"/>
        </authorList>
    </citation>
    <scope>IDENTIFICATION</scope>
</reference>
<evidence type="ECO:0000313" key="3">
    <source>
        <dbReference type="Proteomes" id="UP000015105"/>
    </source>
</evidence>
<protein>
    <recommendedName>
        <fullName evidence="4">Secreted protein</fullName>
    </recommendedName>
</protein>
<feature type="signal peptide" evidence="1">
    <location>
        <begin position="1"/>
        <end position="25"/>
    </location>
</feature>